<reference evidence="3" key="1">
    <citation type="submission" date="2020-11" db="EMBL/GenBank/DDBJ databases">
        <authorList>
            <consortium name="DOE Joint Genome Institute"/>
            <person name="Ahrendt S."/>
            <person name="Riley R."/>
            <person name="Andreopoulos W."/>
            <person name="Labutti K."/>
            <person name="Pangilinan J."/>
            <person name="Ruiz-Duenas F.J."/>
            <person name="Barrasa J.M."/>
            <person name="Sanchez-Garcia M."/>
            <person name="Camarero S."/>
            <person name="Miyauchi S."/>
            <person name="Serrano A."/>
            <person name="Linde D."/>
            <person name="Babiker R."/>
            <person name="Drula E."/>
            <person name="Ayuso-Fernandez I."/>
            <person name="Pacheco R."/>
            <person name="Padilla G."/>
            <person name="Ferreira P."/>
            <person name="Barriuso J."/>
            <person name="Kellner H."/>
            <person name="Castanera R."/>
            <person name="Alfaro M."/>
            <person name="Ramirez L."/>
            <person name="Pisabarro A.G."/>
            <person name="Kuo A."/>
            <person name="Tritt A."/>
            <person name="Lipzen A."/>
            <person name="He G."/>
            <person name="Yan M."/>
            <person name="Ng V."/>
            <person name="Cullen D."/>
            <person name="Martin F."/>
            <person name="Rosso M.-N."/>
            <person name="Henrissat B."/>
            <person name="Hibbett D."/>
            <person name="Martinez A.T."/>
            <person name="Grigoriev I.V."/>
        </authorList>
    </citation>
    <scope>NUCLEOTIDE SEQUENCE</scope>
    <source>
        <strain evidence="3">CIRM-BRFM 674</strain>
    </source>
</reference>
<dbReference type="Proteomes" id="UP000807469">
    <property type="component" value="Unassembled WGS sequence"/>
</dbReference>
<evidence type="ECO:0000313" key="4">
    <source>
        <dbReference type="Proteomes" id="UP000807469"/>
    </source>
</evidence>
<dbReference type="SMART" id="SM00256">
    <property type="entry name" value="FBOX"/>
    <property type="match status" value="1"/>
</dbReference>
<dbReference type="AlphaFoldDB" id="A0A9P6CMM1"/>
<protein>
    <recommendedName>
        <fullName evidence="2">F-box domain-containing protein</fullName>
    </recommendedName>
</protein>
<keyword evidence="4" id="KW-1185">Reference proteome</keyword>
<feature type="region of interest" description="Disordered" evidence="1">
    <location>
        <begin position="503"/>
        <end position="619"/>
    </location>
</feature>
<dbReference type="CDD" id="cd09917">
    <property type="entry name" value="F-box_SF"/>
    <property type="match status" value="1"/>
</dbReference>
<evidence type="ECO:0000259" key="2">
    <source>
        <dbReference type="PROSITE" id="PS50181"/>
    </source>
</evidence>
<dbReference type="OrthoDB" id="2751409at2759"/>
<evidence type="ECO:0000313" key="3">
    <source>
        <dbReference type="EMBL" id="KAF9472446.1"/>
    </source>
</evidence>
<accession>A0A9P6CMM1</accession>
<dbReference type="PROSITE" id="PS50181">
    <property type="entry name" value="FBOX"/>
    <property type="match status" value="1"/>
</dbReference>
<feature type="region of interest" description="Disordered" evidence="1">
    <location>
        <begin position="658"/>
        <end position="703"/>
    </location>
</feature>
<feature type="compositionally biased region" description="Polar residues" evidence="1">
    <location>
        <begin position="601"/>
        <end position="611"/>
    </location>
</feature>
<dbReference type="SUPFAM" id="SSF81383">
    <property type="entry name" value="F-box domain"/>
    <property type="match status" value="1"/>
</dbReference>
<comment type="caution">
    <text evidence="3">The sequence shown here is derived from an EMBL/GenBank/DDBJ whole genome shotgun (WGS) entry which is preliminary data.</text>
</comment>
<feature type="region of interest" description="Disordered" evidence="1">
    <location>
        <begin position="415"/>
        <end position="437"/>
    </location>
</feature>
<dbReference type="EMBL" id="MU155534">
    <property type="protein sequence ID" value="KAF9472446.1"/>
    <property type="molecule type" value="Genomic_DNA"/>
</dbReference>
<feature type="domain" description="F-box" evidence="2">
    <location>
        <begin position="1"/>
        <end position="45"/>
    </location>
</feature>
<gene>
    <name evidence="3" type="ORF">BDN70DRAFT_844484</name>
</gene>
<dbReference type="InterPro" id="IPR036047">
    <property type="entry name" value="F-box-like_dom_sf"/>
</dbReference>
<dbReference type="Pfam" id="PF12937">
    <property type="entry name" value="F-box-like"/>
    <property type="match status" value="1"/>
</dbReference>
<name>A0A9P6CMM1_9AGAR</name>
<sequence>MLLDLPTELVVQIFFNLPPLDLLSCQLSCKYLHNVVRDSILLQYHMALIAAKASDNPCSTLPVSTKLAQLKEGDMAWAVLKPTSSVKIPVEHNPSGIYDLTGGVYLLGNSNRKDLHYIRLPSHADEKTEWNEIKVGRTIIDMGLCVYEHDLIAVVTTTPSSLTPNTFDIELVLFEFSTGKPHPQAQKHYIHVTNTRWEKPAIGIEIVGDNLVLILFYHRHEARPEDKVFVYNWRTAATKTCFSVPYNTYTGLIFLDEYTILLPNTQTSALDIFRIPSTPNLDSTAHIPLVSLSLPRLADGRTVGGISCRAEPNPIGAASYLDKKKEARERANISEEEEDMFPKRGYLASAEQAICIFALRVLGGQPGNPFGHTFTFVVHRNTINDVVHEFERKREGKAEADAYTTRPAIDAHAKKSLDAPEEGTPIPEAPSSPPRISWKDWGPSITRWFNSDSIPTRWITTTAGQRCVLIADSAPDTGFPYVVLDFNERNVFRMKRWQKARNLREKQRERRSRTLDREREIEETMEWAETSQSETQTTEESEAETGDDDDEESWYDIDPEDEDEDQEPVVHHSGMAMVEDEDLNETGTPGVIVESEDLGNGTESASASGVSVTPEASEEDSDIVLLADEAAVEAQVTQSEDHATQGDQSNADITMETEAEDANTSAPGPAPHSAPTRRVPLRSRGDPTINIERDPDNPLEGSDTTASRRIWCVTTSELVEPAETFAERVEGSLPYVACASGKTYPFNGVLLDEERILGIRVDFLDRIRQIEVHHFG</sequence>
<evidence type="ECO:0000256" key="1">
    <source>
        <dbReference type="SAM" id="MobiDB-lite"/>
    </source>
</evidence>
<organism evidence="3 4">
    <name type="scientific">Pholiota conissans</name>
    <dbReference type="NCBI Taxonomy" id="109636"/>
    <lineage>
        <taxon>Eukaryota</taxon>
        <taxon>Fungi</taxon>
        <taxon>Dikarya</taxon>
        <taxon>Basidiomycota</taxon>
        <taxon>Agaricomycotina</taxon>
        <taxon>Agaricomycetes</taxon>
        <taxon>Agaricomycetidae</taxon>
        <taxon>Agaricales</taxon>
        <taxon>Agaricineae</taxon>
        <taxon>Strophariaceae</taxon>
        <taxon>Pholiota</taxon>
    </lineage>
</organism>
<proteinExistence type="predicted"/>
<feature type="compositionally biased region" description="Acidic residues" evidence="1">
    <location>
        <begin position="537"/>
        <end position="567"/>
    </location>
</feature>
<feature type="compositionally biased region" description="Basic and acidic residues" evidence="1">
    <location>
        <begin position="503"/>
        <end position="522"/>
    </location>
</feature>
<dbReference type="Gene3D" id="1.20.1280.50">
    <property type="match status" value="1"/>
</dbReference>
<dbReference type="InterPro" id="IPR001810">
    <property type="entry name" value="F-box_dom"/>
</dbReference>